<gene>
    <name evidence="3" type="ORF">C7M84_000969</name>
</gene>
<dbReference type="AlphaFoldDB" id="A0A3R7MFG1"/>
<feature type="signal peptide" evidence="2">
    <location>
        <begin position="1"/>
        <end position="27"/>
    </location>
</feature>
<proteinExistence type="predicted"/>
<name>A0A3R7MFG1_PENVA</name>
<comment type="caution">
    <text evidence="3">The sequence shown here is derived from an EMBL/GenBank/DDBJ whole genome shotgun (WGS) entry which is preliminary data.</text>
</comment>
<dbReference type="Proteomes" id="UP000283509">
    <property type="component" value="Unassembled WGS sequence"/>
</dbReference>
<evidence type="ECO:0000256" key="2">
    <source>
        <dbReference type="SAM" id="SignalP"/>
    </source>
</evidence>
<reference evidence="3 4" key="2">
    <citation type="submission" date="2019-01" db="EMBL/GenBank/DDBJ databases">
        <title>The decoding of complex shrimp genome reveals the adaptation for benthos swimmer, frequently molting mechanism and breeding impact on genome.</title>
        <authorList>
            <person name="Sun Y."/>
            <person name="Gao Y."/>
            <person name="Yu Y."/>
        </authorList>
    </citation>
    <scope>NUCLEOTIDE SEQUENCE [LARGE SCALE GENOMIC DNA]</scope>
    <source>
        <tissue evidence="3">Muscle</tissue>
    </source>
</reference>
<accession>A0A3R7MFG1</accession>
<protein>
    <submittedName>
        <fullName evidence="3">Uncharacterized protein</fullName>
    </submittedName>
</protein>
<evidence type="ECO:0000256" key="1">
    <source>
        <dbReference type="SAM" id="MobiDB-lite"/>
    </source>
</evidence>
<dbReference type="EMBL" id="QCYY01001133">
    <property type="protein sequence ID" value="ROT80299.1"/>
    <property type="molecule type" value="Genomic_DNA"/>
</dbReference>
<keyword evidence="4" id="KW-1185">Reference proteome</keyword>
<feature type="region of interest" description="Disordered" evidence="1">
    <location>
        <begin position="128"/>
        <end position="152"/>
    </location>
</feature>
<sequence>MNLSLILYSDLLITFAVFLFGAHVAKGRCTCCSASATAPTRPSCSTSWARGSAGSRRALTWWRTTWPTAGPARAAWVRATRGAGPEADIALDHVSVLRGACHRDPVLDTNVTLHAALAHPHALAFSAGPALTPAPKRHLPQAQESDQPAREDQGACEGLATCTECVSDAATTCSWCDMTQTCLSSTTREAKACLDHLTVHHNTSSQTRRGKVGVLS</sequence>
<evidence type="ECO:0000313" key="3">
    <source>
        <dbReference type="EMBL" id="ROT80299.1"/>
    </source>
</evidence>
<organism evidence="3 4">
    <name type="scientific">Penaeus vannamei</name>
    <name type="common">Whiteleg shrimp</name>
    <name type="synonym">Litopenaeus vannamei</name>
    <dbReference type="NCBI Taxonomy" id="6689"/>
    <lineage>
        <taxon>Eukaryota</taxon>
        <taxon>Metazoa</taxon>
        <taxon>Ecdysozoa</taxon>
        <taxon>Arthropoda</taxon>
        <taxon>Crustacea</taxon>
        <taxon>Multicrustacea</taxon>
        <taxon>Malacostraca</taxon>
        <taxon>Eumalacostraca</taxon>
        <taxon>Eucarida</taxon>
        <taxon>Decapoda</taxon>
        <taxon>Dendrobranchiata</taxon>
        <taxon>Penaeoidea</taxon>
        <taxon>Penaeidae</taxon>
        <taxon>Penaeus</taxon>
    </lineage>
</organism>
<feature type="chain" id="PRO_5018784207" evidence="2">
    <location>
        <begin position="28"/>
        <end position="216"/>
    </location>
</feature>
<keyword evidence="2" id="KW-0732">Signal</keyword>
<evidence type="ECO:0000313" key="4">
    <source>
        <dbReference type="Proteomes" id="UP000283509"/>
    </source>
</evidence>
<reference evidence="3 4" key="1">
    <citation type="submission" date="2018-04" db="EMBL/GenBank/DDBJ databases">
        <authorList>
            <person name="Zhang X."/>
            <person name="Yuan J."/>
            <person name="Li F."/>
            <person name="Xiang J."/>
        </authorList>
    </citation>
    <scope>NUCLEOTIDE SEQUENCE [LARGE SCALE GENOMIC DNA]</scope>
    <source>
        <tissue evidence="3">Muscle</tissue>
    </source>
</reference>